<dbReference type="FunFam" id="3.30.70.120:FF:000006">
    <property type="entry name" value="GTP cyclohydrolase 1 type 2 homolog"/>
    <property type="match status" value="1"/>
</dbReference>
<protein>
    <recommendedName>
        <fullName evidence="3">NGG1p interacting factor NIF3</fullName>
    </recommendedName>
</protein>
<dbReference type="AlphaFoldDB" id="A0A0G1L3N0"/>
<dbReference type="InterPro" id="IPR015867">
    <property type="entry name" value="N-reg_PII/ATP_PRibTrfase_C"/>
</dbReference>
<comment type="caution">
    <text evidence="1">The sequence shown here is derived from an EMBL/GenBank/DDBJ whole genome shotgun (WGS) entry which is preliminary data.</text>
</comment>
<name>A0A0G1L3N0_9BACT</name>
<evidence type="ECO:0008006" key="3">
    <source>
        <dbReference type="Google" id="ProtNLM"/>
    </source>
</evidence>
<evidence type="ECO:0000313" key="1">
    <source>
        <dbReference type="EMBL" id="KKT90443.1"/>
    </source>
</evidence>
<evidence type="ECO:0000313" key="2">
    <source>
        <dbReference type="Proteomes" id="UP000034368"/>
    </source>
</evidence>
<proteinExistence type="predicted"/>
<dbReference type="SUPFAM" id="SSF102705">
    <property type="entry name" value="NIF3 (NGG1p interacting factor 3)-like"/>
    <property type="match status" value="1"/>
</dbReference>
<dbReference type="PANTHER" id="PTHR41774:SF1">
    <property type="entry name" value="NGG1P INTERACTING FACTOR NIF3"/>
    <property type="match status" value="1"/>
</dbReference>
<sequence length="107" mass="11811">MNTEKVKIVVFVPEIHSDAVRKAVGDAGAGKIGNYSHCSFSSKGQGRFLPLQGANPMIGEVGKSEVVEEERIEFVCEKAKLEQVVEAMKKVHPYEEVAFDIYPLENT</sequence>
<dbReference type="EMBL" id="LCKD01000001">
    <property type="protein sequence ID" value="KKT90443.1"/>
    <property type="molecule type" value="Genomic_DNA"/>
</dbReference>
<dbReference type="PATRIC" id="fig|1619026.3.peg.40"/>
<accession>A0A0G1L3N0</accession>
<dbReference type="PANTHER" id="PTHR41774">
    <property type="match status" value="1"/>
</dbReference>
<dbReference type="Proteomes" id="UP000034368">
    <property type="component" value="Unassembled WGS sequence"/>
</dbReference>
<reference evidence="1 2" key="1">
    <citation type="journal article" date="2015" name="Nature">
        <title>rRNA introns, odd ribosomes, and small enigmatic genomes across a large radiation of phyla.</title>
        <authorList>
            <person name="Brown C.T."/>
            <person name="Hug L.A."/>
            <person name="Thomas B.C."/>
            <person name="Sharon I."/>
            <person name="Castelle C.J."/>
            <person name="Singh A."/>
            <person name="Wilkins M.J."/>
            <person name="Williams K.H."/>
            <person name="Banfield J.F."/>
        </authorList>
    </citation>
    <scope>NUCLEOTIDE SEQUENCE [LARGE SCALE GENOMIC DNA]</scope>
</reference>
<dbReference type="Gene3D" id="3.30.70.120">
    <property type="match status" value="1"/>
</dbReference>
<organism evidence="1 2">
    <name type="scientific">Candidatus Yanofskybacteria bacterium GW2011_GWB1_45_11</name>
    <dbReference type="NCBI Taxonomy" id="1619026"/>
    <lineage>
        <taxon>Bacteria</taxon>
        <taxon>Candidatus Yanofskyibacteriota</taxon>
    </lineage>
</organism>
<gene>
    <name evidence="1" type="ORF">UW90_C0001G0031</name>
</gene>
<dbReference type="InterPro" id="IPR036069">
    <property type="entry name" value="DUF34/NIF3_sf"/>
</dbReference>